<dbReference type="SUPFAM" id="SSF103247">
    <property type="entry name" value="TT1751-like"/>
    <property type="match status" value="1"/>
</dbReference>
<keyword evidence="3" id="KW-1185">Reference proteome</keyword>
<dbReference type="InterPro" id="IPR035923">
    <property type="entry name" value="TT1751-like_sf"/>
</dbReference>
<sequence>MMNSPGQLEALTVLGNVEDTIQRLQDAIAAVPMGLVAHINGQANAAKRGLIVAPDQILEVFRPDFAVRVWAAEKSAGIDIPLRIHVYAAEDETVVAWRWPSRVFAPYANPALDALAAELDAIFQQIIETLTARKEIL</sequence>
<dbReference type="Pfam" id="PF03625">
    <property type="entry name" value="DUF302"/>
    <property type="match status" value="1"/>
</dbReference>
<evidence type="ECO:0000313" key="2">
    <source>
        <dbReference type="EMBL" id="MEK8089663.1"/>
    </source>
</evidence>
<comment type="caution">
    <text evidence="2">The sequence shown here is derived from an EMBL/GenBank/DDBJ whole genome shotgun (WGS) entry which is preliminary data.</text>
</comment>
<dbReference type="RefSeq" id="WP_341370716.1">
    <property type="nucleotide sequence ID" value="NZ_JBBPCO010000006.1"/>
</dbReference>
<protein>
    <submittedName>
        <fullName evidence="2">DUF302 domain-containing protein</fullName>
    </submittedName>
</protein>
<gene>
    <name evidence="2" type="ORF">WOB96_07770</name>
</gene>
<feature type="domain" description="DUF302" evidence="1">
    <location>
        <begin position="39"/>
        <end position="96"/>
    </location>
</feature>
<accession>A0ABU9D810</accession>
<dbReference type="Proteomes" id="UP001446205">
    <property type="component" value="Unassembled WGS sequence"/>
</dbReference>
<dbReference type="PANTHER" id="PTHR38342:SF2">
    <property type="entry name" value="INNER MEMBRANE OR EXPORTED"/>
    <property type="match status" value="1"/>
</dbReference>
<proteinExistence type="predicted"/>
<organism evidence="2 3">
    <name type="scientific">Thermithiobacillus plumbiphilus</name>
    <dbReference type="NCBI Taxonomy" id="1729899"/>
    <lineage>
        <taxon>Bacteria</taxon>
        <taxon>Pseudomonadati</taxon>
        <taxon>Pseudomonadota</taxon>
        <taxon>Acidithiobacillia</taxon>
        <taxon>Acidithiobacillales</taxon>
        <taxon>Thermithiobacillaceae</taxon>
        <taxon>Thermithiobacillus</taxon>
    </lineage>
</organism>
<dbReference type="InterPro" id="IPR005180">
    <property type="entry name" value="DUF302"/>
</dbReference>
<name>A0ABU9D810_9PROT</name>
<dbReference type="PANTHER" id="PTHR38342">
    <property type="entry name" value="SLR5037 PROTEIN"/>
    <property type="match status" value="1"/>
</dbReference>
<reference evidence="2 3" key="1">
    <citation type="submission" date="2024-04" db="EMBL/GenBank/DDBJ databases">
        <authorList>
            <person name="Abashina T."/>
            <person name="Shaikin A."/>
        </authorList>
    </citation>
    <scope>NUCLEOTIDE SEQUENCE [LARGE SCALE GENOMIC DNA]</scope>
    <source>
        <strain evidence="2 3">AAFK</strain>
    </source>
</reference>
<dbReference type="Gene3D" id="3.30.310.70">
    <property type="entry name" value="TT1751-like domain"/>
    <property type="match status" value="1"/>
</dbReference>
<evidence type="ECO:0000313" key="3">
    <source>
        <dbReference type="Proteomes" id="UP001446205"/>
    </source>
</evidence>
<evidence type="ECO:0000259" key="1">
    <source>
        <dbReference type="Pfam" id="PF03625"/>
    </source>
</evidence>
<dbReference type="EMBL" id="JBBPCO010000006">
    <property type="protein sequence ID" value="MEK8089663.1"/>
    <property type="molecule type" value="Genomic_DNA"/>
</dbReference>
<dbReference type="CDD" id="cd14797">
    <property type="entry name" value="DUF302"/>
    <property type="match status" value="1"/>
</dbReference>